<evidence type="ECO:0000313" key="1">
    <source>
        <dbReference type="EMBL" id="QJI02392.1"/>
    </source>
</evidence>
<dbReference type="AlphaFoldDB" id="A0A6M3XX16"/>
<gene>
    <name evidence="1" type="ORF">TM448B03213_0001</name>
</gene>
<dbReference type="EMBL" id="MT144998">
    <property type="protein sequence ID" value="QJI02392.1"/>
    <property type="molecule type" value="Genomic_DNA"/>
</dbReference>
<proteinExistence type="predicted"/>
<sequence>MEQAQRQSQVRESMNNLEQVCAETEEVASHLESRLESVLSNIHSGVKNDESEKPEKERVPLAFAIHELMTRFRTLKTRFSDISNRIEL</sequence>
<reference evidence="1" key="1">
    <citation type="submission" date="2020-03" db="EMBL/GenBank/DDBJ databases">
        <title>The deep terrestrial virosphere.</title>
        <authorList>
            <person name="Holmfeldt K."/>
            <person name="Nilsson E."/>
            <person name="Simone D."/>
            <person name="Lopez-Fernandez M."/>
            <person name="Wu X."/>
            <person name="de Brujin I."/>
            <person name="Lundin D."/>
            <person name="Andersson A."/>
            <person name="Bertilsson S."/>
            <person name="Dopson M."/>
        </authorList>
    </citation>
    <scope>NUCLEOTIDE SEQUENCE</scope>
    <source>
        <strain evidence="1">TM448B03213</strain>
    </source>
</reference>
<protein>
    <submittedName>
        <fullName evidence="1">Uncharacterized protein</fullName>
    </submittedName>
</protein>
<name>A0A6M3XX16_9ZZZZ</name>
<organism evidence="1">
    <name type="scientific">viral metagenome</name>
    <dbReference type="NCBI Taxonomy" id="1070528"/>
    <lineage>
        <taxon>unclassified sequences</taxon>
        <taxon>metagenomes</taxon>
        <taxon>organismal metagenomes</taxon>
    </lineage>
</organism>
<accession>A0A6M3XX16</accession>